<name>A0A316AMH8_9BACT</name>
<dbReference type="InterPro" id="IPR011009">
    <property type="entry name" value="Kinase-like_dom_sf"/>
</dbReference>
<comment type="similarity">
    <text evidence="1">Belongs to the pseudomonas-type ThrB family.</text>
</comment>
<evidence type="ECO:0000256" key="1">
    <source>
        <dbReference type="ARBA" id="ARBA00038240"/>
    </source>
</evidence>
<evidence type="ECO:0000259" key="2">
    <source>
        <dbReference type="Pfam" id="PF01636"/>
    </source>
</evidence>
<dbReference type="RefSeq" id="WP_109673862.1">
    <property type="nucleotide sequence ID" value="NZ_QGDT01000003.1"/>
</dbReference>
<reference evidence="3 4" key="1">
    <citation type="submission" date="2018-03" db="EMBL/GenBank/DDBJ databases">
        <title>Genomic Encyclopedia of Archaeal and Bacterial Type Strains, Phase II (KMG-II): from individual species to whole genera.</title>
        <authorList>
            <person name="Goeker M."/>
        </authorList>
    </citation>
    <scope>NUCLEOTIDE SEQUENCE [LARGE SCALE GENOMIC DNA]</scope>
    <source>
        <strain evidence="3 4">DSM 100346</strain>
    </source>
</reference>
<dbReference type="OrthoDB" id="241498at2"/>
<accession>A0A316AMH8</accession>
<protein>
    <submittedName>
        <fullName evidence="3">Ser/Thr protein kinase RdoA (MazF antagonist)</fullName>
    </submittedName>
</protein>
<proteinExistence type="inferred from homology"/>
<dbReference type="GO" id="GO:0009088">
    <property type="term" value="P:threonine biosynthetic process"/>
    <property type="evidence" value="ECO:0007669"/>
    <property type="project" value="TreeGrafter"/>
</dbReference>
<dbReference type="EMBL" id="QGDT01000003">
    <property type="protein sequence ID" value="PWJ58943.1"/>
    <property type="molecule type" value="Genomic_DNA"/>
</dbReference>
<dbReference type="Pfam" id="PF01636">
    <property type="entry name" value="APH"/>
    <property type="match status" value="1"/>
</dbReference>
<gene>
    <name evidence="3" type="ORF">CLV98_103315</name>
</gene>
<dbReference type="PANTHER" id="PTHR21064:SF6">
    <property type="entry name" value="AMINOGLYCOSIDE PHOSPHOTRANSFERASE DOMAIN-CONTAINING PROTEIN"/>
    <property type="match status" value="1"/>
</dbReference>
<dbReference type="Gene3D" id="3.90.1200.10">
    <property type="match status" value="1"/>
</dbReference>
<evidence type="ECO:0000313" key="3">
    <source>
        <dbReference type="EMBL" id="PWJ58943.1"/>
    </source>
</evidence>
<evidence type="ECO:0000313" key="4">
    <source>
        <dbReference type="Proteomes" id="UP000245880"/>
    </source>
</evidence>
<organism evidence="3 4">
    <name type="scientific">Dyadobacter jejuensis</name>
    <dbReference type="NCBI Taxonomy" id="1082580"/>
    <lineage>
        <taxon>Bacteria</taxon>
        <taxon>Pseudomonadati</taxon>
        <taxon>Bacteroidota</taxon>
        <taxon>Cytophagia</taxon>
        <taxon>Cytophagales</taxon>
        <taxon>Spirosomataceae</taxon>
        <taxon>Dyadobacter</taxon>
    </lineage>
</organism>
<dbReference type="PANTHER" id="PTHR21064">
    <property type="entry name" value="AMINOGLYCOSIDE PHOSPHOTRANSFERASE DOMAIN-CONTAINING PROTEIN-RELATED"/>
    <property type="match status" value="1"/>
</dbReference>
<keyword evidence="3" id="KW-0808">Transferase</keyword>
<feature type="domain" description="Aminoglycoside phosphotransferase" evidence="2">
    <location>
        <begin position="41"/>
        <end position="268"/>
    </location>
</feature>
<comment type="caution">
    <text evidence="3">The sequence shown here is derived from an EMBL/GenBank/DDBJ whole genome shotgun (WGS) entry which is preliminary data.</text>
</comment>
<keyword evidence="4" id="KW-1185">Reference proteome</keyword>
<dbReference type="SUPFAM" id="SSF56112">
    <property type="entry name" value="Protein kinase-like (PK-like)"/>
    <property type="match status" value="1"/>
</dbReference>
<keyword evidence="3" id="KW-0418">Kinase</keyword>
<dbReference type="Proteomes" id="UP000245880">
    <property type="component" value="Unassembled WGS sequence"/>
</dbReference>
<dbReference type="AlphaFoldDB" id="A0A316AMH8"/>
<dbReference type="Gene3D" id="3.30.200.20">
    <property type="entry name" value="Phosphorylase Kinase, domain 1"/>
    <property type="match status" value="1"/>
</dbReference>
<dbReference type="GO" id="GO:0004413">
    <property type="term" value="F:homoserine kinase activity"/>
    <property type="evidence" value="ECO:0007669"/>
    <property type="project" value="TreeGrafter"/>
</dbReference>
<sequence length="331" mass="38931">MTFPVTESTLSADQLNLYLQEKYHLGKAAKCSLLRTGMNHLYLVDDPEHSIKYVFRVYSYGWRSRTEISEELRLLELLKENTIPVSFPIVDKQQSYIQELQAPEGLRYGVLFSFAMGIKIPLFSPEASYTIGRTMAQMHRATYQFGIDRIHYDATTLLHQPVQRIHQFFNQPSQEKEFLTRIADSLQTEFATFRQMELRTGAVHMDIWFDNLHIENDQTLTIFDFDFAGNGWLCLDIAYFSYQLFQTNLDLDLFQNKMDQFLQGYESVHRLSNDEKKIIPILSLGIMVFYLGIQCQTFNTWSNVFLNHGHLIRYTNGMKRWINHHQLKSMM</sequence>
<dbReference type="InterPro" id="IPR050249">
    <property type="entry name" value="Pseudomonas-type_ThrB"/>
</dbReference>
<dbReference type="InterPro" id="IPR002575">
    <property type="entry name" value="Aminoglycoside_PTrfase"/>
</dbReference>